<comment type="caution">
    <text evidence="2">The sequence shown here is derived from an EMBL/GenBank/DDBJ whole genome shotgun (WGS) entry which is preliminary data.</text>
</comment>
<evidence type="ECO:0000313" key="2">
    <source>
        <dbReference type="EMBL" id="KAJ8041133.1"/>
    </source>
</evidence>
<dbReference type="OrthoDB" id="60477at2759"/>
<feature type="domain" description="Tubulin--tyrosine ligase-like protein 12 SET-like" evidence="1">
    <location>
        <begin position="63"/>
        <end position="234"/>
    </location>
</feature>
<dbReference type="PROSITE" id="PS51221">
    <property type="entry name" value="TTL"/>
    <property type="match status" value="1"/>
</dbReference>
<proteinExistence type="predicted"/>
<organism evidence="2 3">
    <name type="scientific">Holothuria leucospilota</name>
    <name type="common">Black long sea cucumber</name>
    <name type="synonym">Mertensiothuria leucospilota</name>
    <dbReference type="NCBI Taxonomy" id="206669"/>
    <lineage>
        <taxon>Eukaryota</taxon>
        <taxon>Metazoa</taxon>
        <taxon>Echinodermata</taxon>
        <taxon>Eleutherozoa</taxon>
        <taxon>Echinozoa</taxon>
        <taxon>Holothuroidea</taxon>
        <taxon>Aspidochirotacea</taxon>
        <taxon>Aspidochirotida</taxon>
        <taxon>Holothuriidae</taxon>
        <taxon>Holothuria</taxon>
    </lineage>
</organism>
<evidence type="ECO:0000259" key="1">
    <source>
        <dbReference type="Pfam" id="PF25556"/>
    </source>
</evidence>
<dbReference type="PANTHER" id="PTHR46088:SF1">
    <property type="entry name" value="TUBULIN--TYROSINE LIGASE-LIKE PROTEIN 12"/>
    <property type="match status" value="1"/>
</dbReference>
<reference evidence="2" key="1">
    <citation type="submission" date="2021-10" db="EMBL/GenBank/DDBJ databases">
        <title>Tropical sea cucumber genome reveals ecological adaptation and Cuvierian tubules defense mechanism.</title>
        <authorList>
            <person name="Chen T."/>
        </authorList>
    </citation>
    <scope>NUCLEOTIDE SEQUENCE</scope>
    <source>
        <strain evidence="2">Nanhai2018</strain>
        <tissue evidence="2">Muscle</tissue>
    </source>
</reference>
<dbReference type="InterPro" id="IPR004344">
    <property type="entry name" value="TTL/TTLL_fam"/>
</dbReference>
<gene>
    <name evidence="2" type="ORF">HOLleu_11865</name>
</gene>
<name>A0A9Q1C8A3_HOLLE</name>
<dbReference type="Pfam" id="PF03133">
    <property type="entry name" value="TTL"/>
    <property type="match status" value="1"/>
</dbReference>
<sequence length="620" mass="72687">MDAHVTQKKLSFRGFVELHEGQLRSSGVPDVYWESLQEKLENEIFDAGNVFMLTYVDEDLSESSEQNLKVVVSREEGVKVADGANIFLVDHAWTYRLSQARSHLTQMPQLVDRMEKLMHLSQTDELDSTERINRILRSMWKYNQTYNIANQEVSPENRQPFWYILDEFGSSIHHADEPSFRMVPFFYIPGQIAFSLLFPLKDVEYGGDVTRDYANHITESIHRDIALLPWQTKDFTFIAAEPPEIEESYLKRVCNETWPENDGGEDYKDLTQLDRKIKVFTDVELVQKALKHEKFELVQNEEEADVLWYHSQVKDFRKIASHGQHVNQFPCEALIITKDMLAYVSTNGEKDEDSLFPKWLPVTFDLLTAKPQFVSYFQQRARENKDNVWIIKPYNLSRGLDTCITDDLNQIIRLTETSVPKVACQYITKPVLYHREGIGGVKFDLRFIVLLTSLKPLGLYTCQTFWPRFANIAFTNDTYDLYEKHYTVMNYVPNAKEKLHQVIWKDFIVNFQSQYPDHNWNDVRKRIHDSIREFFEAATTKKPPRGLFSFKGSRAMYGLDLMLQWAYDDTGKKYMQPMLLECNFSADCERAVQQRAEYFDDLFSTMFLNDTTDRPIIKLV</sequence>
<dbReference type="EMBL" id="JAIZAY010000005">
    <property type="protein sequence ID" value="KAJ8041133.1"/>
    <property type="molecule type" value="Genomic_DNA"/>
</dbReference>
<evidence type="ECO:0000313" key="3">
    <source>
        <dbReference type="Proteomes" id="UP001152320"/>
    </source>
</evidence>
<dbReference type="InterPro" id="IPR057954">
    <property type="entry name" value="SET_TTL12"/>
</dbReference>
<accession>A0A9Q1C8A3</accession>
<dbReference type="GO" id="GO:0005737">
    <property type="term" value="C:cytoplasm"/>
    <property type="evidence" value="ECO:0007669"/>
    <property type="project" value="TreeGrafter"/>
</dbReference>
<dbReference type="InterPro" id="IPR027749">
    <property type="entry name" value="TTLL12"/>
</dbReference>
<dbReference type="AlphaFoldDB" id="A0A9Q1C8A3"/>
<keyword evidence="2" id="KW-0436">Ligase</keyword>
<dbReference type="Pfam" id="PF25556">
    <property type="entry name" value="SET_TTL"/>
    <property type="match status" value="1"/>
</dbReference>
<dbReference type="PANTHER" id="PTHR46088">
    <property type="entry name" value="TUBULIN--TYROSINE LIGASE-LIKE PROTEIN 12"/>
    <property type="match status" value="1"/>
</dbReference>
<dbReference type="Proteomes" id="UP001152320">
    <property type="component" value="Chromosome 5"/>
</dbReference>
<dbReference type="GO" id="GO:0016874">
    <property type="term" value="F:ligase activity"/>
    <property type="evidence" value="ECO:0007669"/>
    <property type="project" value="UniProtKB-KW"/>
</dbReference>
<dbReference type="Gene3D" id="3.30.470.20">
    <property type="entry name" value="ATP-grasp fold, B domain"/>
    <property type="match status" value="1"/>
</dbReference>
<keyword evidence="3" id="KW-1185">Reference proteome</keyword>
<protein>
    <submittedName>
        <fullName evidence="2">Tubulin--tyrosine ligase-like protein 12</fullName>
    </submittedName>
</protein>